<evidence type="ECO:0000256" key="3">
    <source>
        <dbReference type="RuleBase" id="RU003616"/>
    </source>
</evidence>
<dbReference type="CDD" id="cd06464">
    <property type="entry name" value="ACD_sHsps-like"/>
    <property type="match status" value="1"/>
</dbReference>
<dbReference type="Gramene" id="PRQ50663">
    <property type="protein sequence ID" value="PRQ50663"/>
    <property type="gene ID" value="RchiOBHm_Chr2g0135771"/>
</dbReference>
<comment type="similarity">
    <text evidence="2 3">Belongs to the small heat shock protein (HSP20) family.</text>
</comment>
<accession>A0A2P6RW60</accession>
<evidence type="ECO:0000313" key="6">
    <source>
        <dbReference type="Proteomes" id="UP000238479"/>
    </source>
</evidence>
<organism evidence="5 6">
    <name type="scientific">Rosa chinensis</name>
    <name type="common">China rose</name>
    <dbReference type="NCBI Taxonomy" id="74649"/>
    <lineage>
        <taxon>Eukaryota</taxon>
        <taxon>Viridiplantae</taxon>
        <taxon>Streptophyta</taxon>
        <taxon>Embryophyta</taxon>
        <taxon>Tracheophyta</taxon>
        <taxon>Spermatophyta</taxon>
        <taxon>Magnoliopsida</taxon>
        <taxon>eudicotyledons</taxon>
        <taxon>Gunneridae</taxon>
        <taxon>Pentapetalae</taxon>
        <taxon>rosids</taxon>
        <taxon>fabids</taxon>
        <taxon>Rosales</taxon>
        <taxon>Rosaceae</taxon>
        <taxon>Rosoideae</taxon>
        <taxon>Rosoideae incertae sedis</taxon>
        <taxon>Rosa</taxon>
    </lineage>
</organism>
<dbReference type="PANTHER" id="PTHR46733:SF3">
    <property type="entry name" value="26.5 KDA HEAT SHOCK PROTEIN, MITOCHONDRIAL"/>
    <property type="match status" value="1"/>
</dbReference>
<dbReference type="InterPro" id="IPR044587">
    <property type="entry name" value="HSP21-like"/>
</dbReference>
<dbReference type="PANTHER" id="PTHR46733">
    <property type="entry name" value="26.5 KDA HEAT SHOCK PROTEIN, MITOCHONDRIAL"/>
    <property type="match status" value="1"/>
</dbReference>
<comment type="caution">
    <text evidence="5">The sequence shown here is derived from an EMBL/GenBank/DDBJ whole genome shotgun (WGS) entry which is preliminary data.</text>
</comment>
<evidence type="ECO:0000259" key="4">
    <source>
        <dbReference type="PROSITE" id="PS01031"/>
    </source>
</evidence>
<dbReference type="PROSITE" id="PS01031">
    <property type="entry name" value="SHSP"/>
    <property type="match status" value="1"/>
</dbReference>
<sequence length="227" mass="25513">MALARLALKKHFHQRVLSPSSSLSAANSVLLGRGGSERRLLATDAGDKVTREKTTDDKDLSISEAKGRWTNLFPNWSRSRGLWSNRDRDFVPALSGLERALLQATGNISRLFENLNISPWSVSGRVKEQDDCYKLRFDMPGLNKEDVKISVHHGVLTIKGEQKDEEGEETEDEFWSSRSYGYYHTSFALPDDAKVDEIKASLRDGVLSVTIPRTEKPAQDVKEVNVH</sequence>
<proteinExistence type="inferred from homology"/>
<dbReference type="Proteomes" id="UP000238479">
    <property type="component" value="Chromosome 2"/>
</dbReference>
<protein>
    <submittedName>
        <fullName evidence="5">Putative small heat shock protein HSP20</fullName>
    </submittedName>
</protein>
<dbReference type="Pfam" id="PF00011">
    <property type="entry name" value="HSP20"/>
    <property type="match status" value="1"/>
</dbReference>
<dbReference type="SMR" id="A0A2P6RW60"/>
<evidence type="ECO:0000256" key="2">
    <source>
        <dbReference type="PROSITE-ProRule" id="PRU00285"/>
    </source>
</evidence>
<reference evidence="5 6" key="1">
    <citation type="journal article" date="2018" name="Nat. Genet.">
        <title>The Rosa genome provides new insights in the design of modern roses.</title>
        <authorList>
            <person name="Bendahmane M."/>
        </authorList>
    </citation>
    <scope>NUCLEOTIDE SEQUENCE [LARGE SCALE GENOMIC DNA]</scope>
    <source>
        <strain evidence="6">cv. Old Blush</strain>
    </source>
</reference>
<keyword evidence="6" id="KW-1185">Reference proteome</keyword>
<evidence type="ECO:0000313" key="5">
    <source>
        <dbReference type="EMBL" id="PRQ50663.1"/>
    </source>
</evidence>
<dbReference type="OMA" id="GEWWSAS"/>
<gene>
    <name evidence="5" type="ORF">RchiOBHm_Chr2g0135771</name>
</gene>
<name>A0A2P6RW60_ROSCH</name>
<dbReference type="GO" id="GO:0009408">
    <property type="term" value="P:response to heat"/>
    <property type="evidence" value="ECO:0007669"/>
    <property type="project" value="InterPro"/>
</dbReference>
<dbReference type="InterPro" id="IPR008978">
    <property type="entry name" value="HSP20-like_chaperone"/>
</dbReference>
<dbReference type="Gene3D" id="2.60.40.790">
    <property type="match status" value="1"/>
</dbReference>
<dbReference type="SUPFAM" id="SSF49764">
    <property type="entry name" value="HSP20-like chaperones"/>
    <property type="match status" value="1"/>
</dbReference>
<dbReference type="STRING" id="74649.A0A2P6RW60"/>
<keyword evidence="1 5" id="KW-0346">Stress response</keyword>
<dbReference type="EMBL" id="PDCK01000040">
    <property type="protein sequence ID" value="PRQ50663.1"/>
    <property type="molecule type" value="Genomic_DNA"/>
</dbReference>
<dbReference type="AlphaFoldDB" id="A0A2P6RW60"/>
<dbReference type="InterPro" id="IPR002068">
    <property type="entry name" value="A-crystallin/Hsp20_dom"/>
</dbReference>
<feature type="domain" description="SHSP" evidence="4">
    <location>
        <begin position="111"/>
        <end position="227"/>
    </location>
</feature>
<evidence type="ECO:0000256" key="1">
    <source>
        <dbReference type="ARBA" id="ARBA00023016"/>
    </source>
</evidence>